<dbReference type="RefSeq" id="WP_203910871.1">
    <property type="nucleotide sequence ID" value="NZ_BONY01000033.1"/>
</dbReference>
<comment type="caution">
    <text evidence="3">The sequence shown here is derived from an EMBL/GenBank/DDBJ whole genome shotgun (WGS) entry which is preliminary data.</text>
</comment>
<dbReference type="EMBL" id="BONY01000033">
    <property type="protein sequence ID" value="GIH07067.1"/>
    <property type="molecule type" value="Genomic_DNA"/>
</dbReference>
<dbReference type="PANTHER" id="PTHR47505">
    <property type="entry name" value="DNA UTILIZATION PROTEIN YHGH"/>
    <property type="match status" value="1"/>
</dbReference>
<protein>
    <recommendedName>
        <fullName evidence="2">Phosphoribosyltransferase domain-containing protein</fullName>
    </recommendedName>
</protein>
<dbReference type="AlphaFoldDB" id="A0A8J3QBW3"/>
<name>A0A8J3QBW3_9ACTN</name>
<accession>A0A8J3QBW3</accession>
<dbReference type="SUPFAM" id="SSF53271">
    <property type="entry name" value="PRTase-like"/>
    <property type="match status" value="1"/>
</dbReference>
<feature type="domain" description="Phosphoribosyltransferase" evidence="2">
    <location>
        <begin position="191"/>
        <end position="230"/>
    </location>
</feature>
<reference evidence="3" key="1">
    <citation type="submission" date="2021-01" db="EMBL/GenBank/DDBJ databases">
        <title>Whole genome shotgun sequence of Rhizocola hellebori NBRC 109834.</title>
        <authorList>
            <person name="Komaki H."/>
            <person name="Tamura T."/>
        </authorList>
    </citation>
    <scope>NUCLEOTIDE SEQUENCE</scope>
    <source>
        <strain evidence="3">NBRC 109834</strain>
    </source>
</reference>
<dbReference type="Pfam" id="PF00156">
    <property type="entry name" value="Pribosyltran"/>
    <property type="match status" value="1"/>
</dbReference>
<dbReference type="InterPro" id="IPR029057">
    <property type="entry name" value="PRTase-like"/>
</dbReference>
<comment type="similarity">
    <text evidence="1">Belongs to the ComF/GntX family.</text>
</comment>
<dbReference type="Gene3D" id="3.40.50.2020">
    <property type="match status" value="1"/>
</dbReference>
<dbReference type="Proteomes" id="UP000612899">
    <property type="component" value="Unassembled WGS sequence"/>
</dbReference>
<evidence type="ECO:0000313" key="4">
    <source>
        <dbReference type="Proteomes" id="UP000612899"/>
    </source>
</evidence>
<evidence type="ECO:0000259" key="2">
    <source>
        <dbReference type="Pfam" id="PF00156"/>
    </source>
</evidence>
<evidence type="ECO:0000256" key="1">
    <source>
        <dbReference type="ARBA" id="ARBA00008007"/>
    </source>
</evidence>
<dbReference type="InterPro" id="IPR000836">
    <property type="entry name" value="PRTase_dom"/>
</dbReference>
<gene>
    <name evidence="3" type="ORF">Rhe02_51340</name>
</gene>
<evidence type="ECO:0000313" key="3">
    <source>
        <dbReference type="EMBL" id="GIH07067.1"/>
    </source>
</evidence>
<proteinExistence type="inferred from homology"/>
<sequence length="235" mass="24813">MTGLWAALADLVVPASCAGCGQTEGRRTFEVCARCVTAVEALTAHPSRPTPAPAGLPPVYALGEYGGELRELIIEYKDRGRHRLARPLGALLAQVVSRAVAGRGPVLMLYVPDTPASARERYGDHMRRLAVAAAQRLNLIGRDALVGQPLLARPKADSTALGIAERAAAAREAFAINRSGLRLARHAATRRAVVLLDDIMTTGVTLATAAELLADEELEVSACAVLAATKRRLPA</sequence>
<keyword evidence="4" id="KW-1185">Reference proteome</keyword>
<dbReference type="InterPro" id="IPR051910">
    <property type="entry name" value="ComF/GntX_DNA_util-trans"/>
</dbReference>
<dbReference type="PANTHER" id="PTHR47505:SF1">
    <property type="entry name" value="DNA UTILIZATION PROTEIN YHGH"/>
    <property type="match status" value="1"/>
</dbReference>
<organism evidence="3 4">
    <name type="scientific">Rhizocola hellebori</name>
    <dbReference type="NCBI Taxonomy" id="1392758"/>
    <lineage>
        <taxon>Bacteria</taxon>
        <taxon>Bacillati</taxon>
        <taxon>Actinomycetota</taxon>
        <taxon>Actinomycetes</taxon>
        <taxon>Micromonosporales</taxon>
        <taxon>Micromonosporaceae</taxon>
        <taxon>Rhizocola</taxon>
    </lineage>
</organism>
<dbReference type="CDD" id="cd06223">
    <property type="entry name" value="PRTases_typeI"/>
    <property type="match status" value="1"/>
</dbReference>